<evidence type="ECO:0000256" key="11">
    <source>
        <dbReference type="ARBA" id="ARBA00023004"/>
    </source>
</evidence>
<evidence type="ECO:0000256" key="14">
    <source>
        <dbReference type="ARBA" id="ARBA00032283"/>
    </source>
</evidence>
<reference evidence="19" key="1">
    <citation type="submission" date="2020-11" db="EMBL/GenBank/DDBJ databases">
        <authorList>
            <person name="Tran Van P."/>
        </authorList>
    </citation>
    <scope>NUCLEOTIDE SEQUENCE</scope>
</reference>
<dbReference type="Gene3D" id="3.30.2020.30">
    <property type="match status" value="1"/>
</dbReference>
<keyword evidence="7" id="KW-0479">Metal-binding</keyword>
<evidence type="ECO:0000259" key="17">
    <source>
        <dbReference type="Pfam" id="PF02668"/>
    </source>
</evidence>
<dbReference type="InterPro" id="IPR050411">
    <property type="entry name" value="AlphaKG_dependent_hydroxylases"/>
</dbReference>
<dbReference type="OrthoDB" id="408743at2759"/>
<comment type="pathway">
    <text evidence="3">Amine and polyamine biosynthesis; carnitine biosynthesis.</text>
</comment>
<protein>
    <recommendedName>
        <fullName evidence="6">Trimethyllysine dioxygenase, mitochondrial</fullName>
        <ecNumber evidence="5">1.14.11.8</ecNumber>
    </recommendedName>
    <alternativeName>
        <fullName evidence="13">Epsilon-trimethyllysine 2-oxoglutarate dioxygenase</fullName>
    </alternativeName>
    <alternativeName>
        <fullName evidence="12">TML hydroxylase</fullName>
    </alternativeName>
    <alternativeName>
        <fullName evidence="14">TML-alpha-ketoglutarate dioxygenase</fullName>
    </alternativeName>
</protein>
<dbReference type="InterPro" id="IPR003819">
    <property type="entry name" value="TauD/TfdA-like"/>
</dbReference>
<comment type="catalytic activity">
    <reaction evidence="16">
        <text>N(6),N(6),N(6)-trimethyl-L-lysine + 2-oxoglutarate + O2 = (3S)-3-hydroxy-N(6),N(6),N(6)-trimethyl-L-lysine + succinate + CO2</text>
        <dbReference type="Rhea" id="RHEA:14181"/>
        <dbReference type="ChEBI" id="CHEBI:15379"/>
        <dbReference type="ChEBI" id="CHEBI:16526"/>
        <dbReference type="ChEBI" id="CHEBI:16810"/>
        <dbReference type="ChEBI" id="CHEBI:30031"/>
        <dbReference type="ChEBI" id="CHEBI:58100"/>
        <dbReference type="ChEBI" id="CHEBI:141499"/>
        <dbReference type="EC" id="1.14.11.8"/>
    </reaction>
</comment>
<evidence type="ECO:0000256" key="5">
    <source>
        <dbReference type="ARBA" id="ARBA00012267"/>
    </source>
</evidence>
<dbReference type="EMBL" id="OB660165">
    <property type="protein sequence ID" value="CAD7223195.1"/>
    <property type="molecule type" value="Genomic_DNA"/>
</dbReference>
<dbReference type="GO" id="GO:0005506">
    <property type="term" value="F:iron ion binding"/>
    <property type="evidence" value="ECO:0007669"/>
    <property type="project" value="InterPro"/>
</dbReference>
<evidence type="ECO:0000256" key="4">
    <source>
        <dbReference type="ARBA" id="ARBA00008654"/>
    </source>
</evidence>
<comment type="similarity">
    <text evidence="4">Belongs to the gamma-BBH/TMLD family.</text>
</comment>
<dbReference type="PANTHER" id="PTHR10696">
    <property type="entry name" value="GAMMA-BUTYROBETAINE HYDROXYLASE-RELATED"/>
    <property type="match status" value="1"/>
</dbReference>
<comment type="cofactor">
    <cofactor evidence="1">
        <name>Fe(2+)</name>
        <dbReference type="ChEBI" id="CHEBI:29033"/>
    </cofactor>
</comment>
<dbReference type="Pfam" id="PF02668">
    <property type="entry name" value="TauD"/>
    <property type="match status" value="1"/>
</dbReference>
<evidence type="ECO:0000256" key="9">
    <source>
        <dbReference type="ARBA" id="ARBA00022964"/>
    </source>
</evidence>
<evidence type="ECO:0000256" key="7">
    <source>
        <dbReference type="ARBA" id="ARBA00022723"/>
    </source>
</evidence>
<proteinExistence type="inferred from homology"/>
<dbReference type="InterPro" id="IPR010376">
    <property type="entry name" value="GBBH-like_N"/>
</dbReference>
<evidence type="ECO:0000256" key="3">
    <source>
        <dbReference type="ARBA" id="ARBA00005022"/>
    </source>
</evidence>
<evidence type="ECO:0000313" key="19">
    <source>
        <dbReference type="EMBL" id="CAD7223195.1"/>
    </source>
</evidence>
<dbReference type="NCBIfam" id="TIGR02410">
    <property type="entry name" value="carnitine_TMLD"/>
    <property type="match status" value="1"/>
</dbReference>
<dbReference type="PANTHER" id="PTHR10696:SF51">
    <property type="entry name" value="TRIMETHYLLYSINE DIOXYGENASE, MITOCHONDRIAL"/>
    <property type="match status" value="1"/>
</dbReference>
<keyword evidence="9" id="KW-0223">Dioxygenase</keyword>
<dbReference type="InterPro" id="IPR038492">
    <property type="entry name" value="GBBH-like_N_sf"/>
</dbReference>
<sequence>MGRSSLWLRDHCRCAKCYNSRTHQRKEGIIQTSPPKIVSATVSSREKNVYYITISWSDGHVSEYSMDFLIDGSKKSAVESWSEAYSKRVPWLPTNLPQANLARIDVGSLRDRELALKSRHSILESLWKYGIAYITEVQPMEDDTTKAVEEIAPIMKTTYGELHAFEADLKRADTAYTDEAIGPHTDGTYMTEAPGLQVFHCFLHDGQGGENTLVDGLQIFNSFSQLYPREAELLRQKALPAEYIEGNSERNPKYPEVMNHFWNEDFTFKFDPITRKDLMQIRFNPYDRAPYPYEDATDIEKLYQAYGKLTSMIYDPLFHLTFKLSPGTVVLIDNWRVLHARNSYTGRRVMASGYIARGEYLSQLRVRGIVPQHV</sequence>
<evidence type="ECO:0000256" key="13">
    <source>
        <dbReference type="ARBA" id="ARBA00031778"/>
    </source>
</evidence>
<dbReference type="SUPFAM" id="SSF51197">
    <property type="entry name" value="Clavaminate synthase-like"/>
    <property type="match status" value="1"/>
</dbReference>
<evidence type="ECO:0000256" key="2">
    <source>
        <dbReference type="ARBA" id="ARBA00001961"/>
    </source>
</evidence>
<evidence type="ECO:0000259" key="18">
    <source>
        <dbReference type="Pfam" id="PF06155"/>
    </source>
</evidence>
<dbReference type="Pfam" id="PF06155">
    <property type="entry name" value="GBBH-like_N"/>
    <property type="match status" value="1"/>
</dbReference>
<evidence type="ECO:0000256" key="8">
    <source>
        <dbReference type="ARBA" id="ARBA00022873"/>
    </source>
</evidence>
<dbReference type="UniPathway" id="UPA00118"/>
<evidence type="ECO:0000256" key="15">
    <source>
        <dbReference type="ARBA" id="ARBA00046008"/>
    </source>
</evidence>
<dbReference type="Gene3D" id="3.60.130.10">
    <property type="entry name" value="Clavaminate synthase-like"/>
    <property type="match status" value="1"/>
</dbReference>
<dbReference type="GO" id="GO:0005739">
    <property type="term" value="C:mitochondrion"/>
    <property type="evidence" value="ECO:0007669"/>
    <property type="project" value="TreeGrafter"/>
</dbReference>
<feature type="domain" description="Gamma-butyrobetaine hydroxylase-like N-terminal" evidence="18">
    <location>
        <begin position="6"/>
        <end position="69"/>
    </location>
</feature>
<organism evidence="19">
    <name type="scientific">Cyprideis torosa</name>
    <dbReference type="NCBI Taxonomy" id="163714"/>
    <lineage>
        <taxon>Eukaryota</taxon>
        <taxon>Metazoa</taxon>
        <taxon>Ecdysozoa</taxon>
        <taxon>Arthropoda</taxon>
        <taxon>Crustacea</taxon>
        <taxon>Oligostraca</taxon>
        <taxon>Ostracoda</taxon>
        <taxon>Podocopa</taxon>
        <taxon>Podocopida</taxon>
        <taxon>Cytherocopina</taxon>
        <taxon>Cytheroidea</taxon>
        <taxon>Cytherideidae</taxon>
        <taxon>Cyprideis</taxon>
    </lineage>
</organism>
<dbReference type="GO" id="GO:0050353">
    <property type="term" value="F:trimethyllysine dioxygenase activity"/>
    <property type="evidence" value="ECO:0007669"/>
    <property type="project" value="UniProtKB-EC"/>
</dbReference>
<feature type="domain" description="TauD/TfdA-like" evidence="17">
    <location>
        <begin position="117"/>
        <end position="351"/>
    </location>
</feature>
<accession>A0A7R8ZG98</accession>
<evidence type="ECO:0000256" key="6">
    <source>
        <dbReference type="ARBA" id="ARBA00016835"/>
    </source>
</evidence>
<comment type="function">
    <text evidence="15">Converts trimethyllysine (TML) into hydroxytrimethyllysine (HTML).</text>
</comment>
<evidence type="ECO:0000256" key="12">
    <source>
        <dbReference type="ARBA" id="ARBA00030363"/>
    </source>
</evidence>
<dbReference type="InterPro" id="IPR012776">
    <property type="entry name" value="Trimethyllysine_dOase"/>
</dbReference>
<name>A0A7R8ZG98_9CRUS</name>
<evidence type="ECO:0000256" key="1">
    <source>
        <dbReference type="ARBA" id="ARBA00001954"/>
    </source>
</evidence>
<evidence type="ECO:0000256" key="16">
    <source>
        <dbReference type="ARBA" id="ARBA00049334"/>
    </source>
</evidence>
<gene>
    <name evidence="19" type="ORF">CTOB1V02_LOCUS1185</name>
</gene>
<dbReference type="InterPro" id="IPR042098">
    <property type="entry name" value="TauD-like_sf"/>
</dbReference>
<keyword evidence="8" id="KW-0124">Carnitine biosynthesis</keyword>
<keyword evidence="11" id="KW-0408">Iron</keyword>
<dbReference type="EC" id="1.14.11.8" evidence="5"/>
<dbReference type="AlphaFoldDB" id="A0A7R8ZG98"/>
<evidence type="ECO:0000256" key="10">
    <source>
        <dbReference type="ARBA" id="ARBA00023002"/>
    </source>
</evidence>
<dbReference type="GO" id="GO:0045329">
    <property type="term" value="P:carnitine biosynthetic process"/>
    <property type="evidence" value="ECO:0007669"/>
    <property type="project" value="UniProtKB-UniPathway"/>
</dbReference>
<keyword evidence="10" id="KW-0560">Oxidoreductase</keyword>
<comment type="cofactor">
    <cofactor evidence="2">
        <name>L-ascorbate</name>
        <dbReference type="ChEBI" id="CHEBI:38290"/>
    </cofactor>
</comment>